<dbReference type="AlphaFoldDB" id="A0A9P5T9C7"/>
<dbReference type="Pfam" id="PF05047">
    <property type="entry name" value="L51_S25_CI-B8"/>
    <property type="match status" value="1"/>
</dbReference>
<organism evidence="7 8">
    <name type="scientific">Russula ochroleuca</name>
    <dbReference type="NCBI Taxonomy" id="152965"/>
    <lineage>
        <taxon>Eukaryota</taxon>
        <taxon>Fungi</taxon>
        <taxon>Dikarya</taxon>
        <taxon>Basidiomycota</taxon>
        <taxon>Agaricomycotina</taxon>
        <taxon>Agaricomycetes</taxon>
        <taxon>Russulales</taxon>
        <taxon>Russulaceae</taxon>
        <taxon>Russula</taxon>
    </lineage>
</organism>
<comment type="subcellular location">
    <subcellularLocation>
        <location evidence="1">Mitochondrion</location>
    </subcellularLocation>
</comment>
<dbReference type="SUPFAM" id="SSF52833">
    <property type="entry name" value="Thioredoxin-like"/>
    <property type="match status" value="1"/>
</dbReference>
<evidence type="ECO:0000313" key="8">
    <source>
        <dbReference type="Proteomes" id="UP000759537"/>
    </source>
</evidence>
<gene>
    <name evidence="7" type="ORF">DFH94DRAFT_735799</name>
</gene>
<keyword evidence="8" id="KW-1185">Reference proteome</keyword>
<evidence type="ECO:0000256" key="5">
    <source>
        <dbReference type="SAM" id="MobiDB-lite"/>
    </source>
</evidence>
<keyword evidence="2" id="KW-0689">Ribosomal protein</keyword>
<name>A0A9P5T9C7_9AGAM</name>
<dbReference type="Proteomes" id="UP000759537">
    <property type="component" value="Unassembled WGS sequence"/>
</dbReference>
<dbReference type="PANTHER" id="PTHR13274:SF2">
    <property type="entry name" value="SMALL RIBOSOMAL SUBUNIT PROTEIN MS25"/>
    <property type="match status" value="1"/>
</dbReference>
<dbReference type="GO" id="GO:0005840">
    <property type="term" value="C:ribosome"/>
    <property type="evidence" value="ECO:0007669"/>
    <property type="project" value="UniProtKB-KW"/>
</dbReference>
<accession>A0A9P5T9C7</accession>
<evidence type="ECO:0000256" key="2">
    <source>
        <dbReference type="ARBA" id="ARBA00022980"/>
    </source>
</evidence>
<evidence type="ECO:0000259" key="6">
    <source>
        <dbReference type="SMART" id="SM00916"/>
    </source>
</evidence>
<feature type="region of interest" description="Disordered" evidence="5">
    <location>
        <begin position="129"/>
        <end position="155"/>
    </location>
</feature>
<dbReference type="GO" id="GO:0005739">
    <property type="term" value="C:mitochondrion"/>
    <property type="evidence" value="ECO:0007669"/>
    <property type="project" value="UniProtKB-SubCell"/>
</dbReference>
<proteinExistence type="predicted"/>
<dbReference type="InterPro" id="IPR040049">
    <property type="entry name" value="Ribosomal_mS25/mL61"/>
</dbReference>
<dbReference type="PANTHER" id="PTHR13274">
    <property type="entry name" value="MITOCHONDRIAL RIBOSOMAL PROTEIN S25"/>
    <property type="match status" value="1"/>
</dbReference>
<reference evidence="7" key="1">
    <citation type="submission" date="2019-10" db="EMBL/GenBank/DDBJ databases">
        <authorList>
            <consortium name="DOE Joint Genome Institute"/>
            <person name="Kuo A."/>
            <person name="Miyauchi S."/>
            <person name="Kiss E."/>
            <person name="Drula E."/>
            <person name="Kohler A."/>
            <person name="Sanchez-Garcia M."/>
            <person name="Andreopoulos B."/>
            <person name="Barry K.W."/>
            <person name="Bonito G."/>
            <person name="Buee M."/>
            <person name="Carver A."/>
            <person name="Chen C."/>
            <person name="Cichocki N."/>
            <person name="Clum A."/>
            <person name="Culley D."/>
            <person name="Crous P.W."/>
            <person name="Fauchery L."/>
            <person name="Girlanda M."/>
            <person name="Hayes R."/>
            <person name="Keri Z."/>
            <person name="LaButti K."/>
            <person name="Lipzen A."/>
            <person name="Lombard V."/>
            <person name="Magnuson J."/>
            <person name="Maillard F."/>
            <person name="Morin E."/>
            <person name="Murat C."/>
            <person name="Nolan M."/>
            <person name="Ohm R."/>
            <person name="Pangilinan J."/>
            <person name="Pereira M."/>
            <person name="Perotto S."/>
            <person name="Peter M."/>
            <person name="Riley R."/>
            <person name="Sitrit Y."/>
            <person name="Stielow B."/>
            <person name="Szollosi G."/>
            <person name="Zifcakova L."/>
            <person name="Stursova M."/>
            <person name="Spatafora J.W."/>
            <person name="Tedersoo L."/>
            <person name="Vaario L.-M."/>
            <person name="Yamada A."/>
            <person name="Yan M."/>
            <person name="Wang P."/>
            <person name="Xu J."/>
            <person name="Bruns T."/>
            <person name="Baldrian P."/>
            <person name="Vilgalys R."/>
            <person name="Henrissat B."/>
            <person name="Grigoriev I.V."/>
            <person name="Hibbett D."/>
            <person name="Nagy L.G."/>
            <person name="Martin F.M."/>
        </authorList>
    </citation>
    <scope>NUCLEOTIDE SEQUENCE</scope>
    <source>
        <strain evidence="7">Prilba</strain>
    </source>
</reference>
<keyword evidence="3" id="KW-0496">Mitochondrion</keyword>
<keyword evidence="4" id="KW-0687">Ribonucleoprotein</keyword>
<evidence type="ECO:0000256" key="4">
    <source>
        <dbReference type="ARBA" id="ARBA00023274"/>
    </source>
</evidence>
<dbReference type="InterPro" id="IPR007741">
    <property type="entry name" value="Ribosomal_mL43/mS25/NADH_DH"/>
</dbReference>
<evidence type="ECO:0000256" key="1">
    <source>
        <dbReference type="ARBA" id="ARBA00004173"/>
    </source>
</evidence>
<dbReference type="OrthoDB" id="1696305at2759"/>
<reference evidence="7" key="2">
    <citation type="journal article" date="2020" name="Nat. Commun.">
        <title>Large-scale genome sequencing of mycorrhizal fungi provides insights into the early evolution of symbiotic traits.</title>
        <authorList>
            <person name="Miyauchi S."/>
            <person name="Kiss E."/>
            <person name="Kuo A."/>
            <person name="Drula E."/>
            <person name="Kohler A."/>
            <person name="Sanchez-Garcia M."/>
            <person name="Morin E."/>
            <person name="Andreopoulos B."/>
            <person name="Barry K.W."/>
            <person name="Bonito G."/>
            <person name="Buee M."/>
            <person name="Carver A."/>
            <person name="Chen C."/>
            <person name="Cichocki N."/>
            <person name="Clum A."/>
            <person name="Culley D."/>
            <person name="Crous P.W."/>
            <person name="Fauchery L."/>
            <person name="Girlanda M."/>
            <person name="Hayes R.D."/>
            <person name="Keri Z."/>
            <person name="LaButti K."/>
            <person name="Lipzen A."/>
            <person name="Lombard V."/>
            <person name="Magnuson J."/>
            <person name="Maillard F."/>
            <person name="Murat C."/>
            <person name="Nolan M."/>
            <person name="Ohm R.A."/>
            <person name="Pangilinan J."/>
            <person name="Pereira M.F."/>
            <person name="Perotto S."/>
            <person name="Peter M."/>
            <person name="Pfister S."/>
            <person name="Riley R."/>
            <person name="Sitrit Y."/>
            <person name="Stielow J.B."/>
            <person name="Szollosi G."/>
            <person name="Zifcakova L."/>
            <person name="Stursova M."/>
            <person name="Spatafora J.W."/>
            <person name="Tedersoo L."/>
            <person name="Vaario L.M."/>
            <person name="Yamada A."/>
            <person name="Yan M."/>
            <person name="Wang P."/>
            <person name="Xu J."/>
            <person name="Bruns T."/>
            <person name="Baldrian P."/>
            <person name="Vilgalys R."/>
            <person name="Dunand C."/>
            <person name="Henrissat B."/>
            <person name="Grigoriev I.V."/>
            <person name="Hibbett D."/>
            <person name="Nagy L.G."/>
            <person name="Martin F.M."/>
        </authorList>
    </citation>
    <scope>NUCLEOTIDE SEQUENCE</scope>
    <source>
        <strain evidence="7">Prilba</strain>
    </source>
</reference>
<dbReference type="SMART" id="SM00916">
    <property type="entry name" value="L51_S25_CI-B8"/>
    <property type="match status" value="1"/>
</dbReference>
<feature type="domain" description="Ribosomal protein/NADH dehydrogenase" evidence="6">
    <location>
        <begin position="38"/>
        <end position="115"/>
    </location>
</feature>
<dbReference type="EMBL" id="WHVB01000007">
    <property type="protein sequence ID" value="KAF8480772.1"/>
    <property type="molecule type" value="Genomic_DNA"/>
</dbReference>
<dbReference type="GO" id="GO:1990904">
    <property type="term" value="C:ribonucleoprotein complex"/>
    <property type="evidence" value="ECO:0007669"/>
    <property type="project" value="UniProtKB-KW"/>
</dbReference>
<dbReference type="InterPro" id="IPR036249">
    <property type="entry name" value="Thioredoxin-like_sf"/>
</dbReference>
<sequence>MPKPLPGPSRLSQILQHLNKAPRATLIGVKSITLTLAQRNDHFGARHFLKEDLPRIRFANPKIDIQVNKLVKTTDETWQPELVLGFSDGRKQSFNLSNKWSSTIFQELMDTAGGSSWTRWTAERAEAGFPIVEGPPKSHDSTPSKPTTGAAAVLP</sequence>
<dbReference type="Gene3D" id="3.40.30.10">
    <property type="entry name" value="Glutaredoxin"/>
    <property type="match status" value="1"/>
</dbReference>
<dbReference type="GO" id="GO:0003735">
    <property type="term" value="F:structural constituent of ribosome"/>
    <property type="evidence" value="ECO:0007669"/>
    <property type="project" value="InterPro"/>
</dbReference>
<comment type="caution">
    <text evidence="7">The sequence shown here is derived from an EMBL/GenBank/DDBJ whole genome shotgun (WGS) entry which is preliminary data.</text>
</comment>
<evidence type="ECO:0000256" key="3">
    <source>
        <dbReference type="ARBA" id="ARBA00023128"/>
    </source>
</evidence>
<protein>
    <recommendedName>
        <fullName evidence="6">Ribosomal protein/NADH dehydrogenase domain-containing protein</fullName>
    </recommendedName>
</protein>
<evidence type="ECO:0000313" key="7">
    <source>
        <dbReference type="EMBL" id="KAF8480772.1"/>
    </source>
</evidence>